<reference evidence="2" key="1">
    <citation type="submission" date="2020-04" db="EMBL/GenBank/DDBJ databases">
        <authorList>
            <person name="Chiriac C."/>
            <person name="Salcher M."/>
            <person name="Ghai R."/>
            <person name="Kavagutti S V."/>
        </authorList>
    </citation>
    <scope>NUCLEOTIDE SEQUENCE</scope>
</reference>
<evidence type="ECO:0000313" key="2">
    <source>
        <dbReference type="EMBL" id="CAB4134467.1"/>
    </source>
</evidence>
<protein>
    <recommendedName>
        <fullName evidence="1">dATP/dGTP diphosphohydrolase N-terminal domain-containing protein</fullName>
    </recommendedName>
</protein>
<gene>
    <name evidence="2" type="ORF">UFOVP273_86</name>
</gene>
<proteinExistence type="predicted"/>
<dbReference type="EMBL" id="LR796284">
    <property type="protein sequence ID" value="CAB4134467.1"/>
    <property type="molecule type" value="Genomic_DNA"/>
</dbReference>
<evidence type="ECO:0000259" key="1">
    <source>
        <dbReference type="Pfam" id="PF18909"/>
    </source>
</evidence>
<organism evidence="2">
    <name type="scientific">uncultured Caudovirales phage</name>
    <dbReference type="NCBI Taxonomy" id="2100421"/>
    <lineage>
        <taxon>Viruses</taxon>
        <taxon>Duplodnaviria</taxon>
        <taxon>Heunggongvirae</taxon>
        <taxon>Uroviricota</taxon>
        <taxon>Caudoviricetes</taxon>
        <taxon>Peduoviridae</taxon>
        <taxon>Maltschvirus</taxon>
        <taxon>Maltschvirus maltsch</taxon>
    </lineage>
</organism>
<sequence length="180" mass="20600">MTQNLKDIKDLNVFFGKSPLAGFTPSQCNFDFPAWAPEKPYSPIAWPTEEQEKQIKDMLDEYKKSLEGNTSVADAKTAVRFDTNKTRWDLLPFEAVEDIVKVLEFGAKKYAAHNWQKGDGFAYTRVLNSLLRHIFAFMQGEDNDPESGLSHMAHAGCNVVFLLYYLKNAERYSNDDRFKG</sequence>
<dbReference type="InterPro" id="IPR044038">
    <property type="entry name" value="dATP/dGTP_diPOhydrolase_N"/>
</dbReference>
<feature type="domain" description="dATP/dGTP diphosphohydrolase N-terminal" evidence="1">
    <location>
        <begin position="77"/>
        <end position="171"/>
    </location>
</feature>
<accession>A0A6J5LN56</accession>
<name>A0A6J5LN56_9CAUD</name>
<dbReference type="Pfam" id="PF18909">
    <property type="entry name" value="dGTP_diPhyd_N"/>
    <property type="match status" value="1"/>
</dbReference>